<evidence type="ECO:0000256" key="1">
    <source>
        <dbReference type="SAM" id="MobiDB-lite"/>
    </source>
</evidence>
<dbReference type="AlphaFoldDB" id="A0A1R1YSC3"/>
<sequence>MSSKRITFILKLRHFGRKIFNTSSSSFESISETTSKPSSETSSESSSKTSPIPAVCDNYSEYGCLIFASTPNGGFLMKKSFYSEKKFQASSKRSGLEMRETYYVNVYLRDQTISVYVDVELKFETINNKNIFSQLYLAPFKGRAGYYDVEVRILS</sequence>
<feature type="region of interest" description="Disordered" evidence="1">
    <location>
        <begin position="29"/>
        <end position="51"/>
    </location>
</feature>
<gene>
    <name evidence="2" type="ORF">AYI69_g681</name>
</gene>
<organism evidence="2 3">
    <name type="scientific">Smittium culicis</name>
    <dbReference type="NCBI Taxonomy" id="133412"/>
    <lineage>
        <taxon>Eukaryota</taxon>
        <taxon>Fungi</taxon>
        <taxon>Fungi incertae sedis</taxon>
        <taxon>Zoopagomycota</taxon>
        <taxon>Kickxellomycotina</taxon>
        <taxon>Harpellomycetes</taxon>
        <taxon>Harpellales</taxon>
        <taxon>Legeriomycetaceae</taxon>
        <taxon>Smittium</taxon>
    </lineage>
</organism>
<reference evidence="3" key="1">
    <citation type="submission" date="2017-01" db="EMBL/GenBank/DDBJ databases">
        <authorList>
            <person name="Wang Y."/>
            <person name="White M."/>
            <person name="Kvist S."/>
            <person name="Moncalvo J.-M."/>
        </authorList>
    </citation>
    <scope>NUCLEOTIDE SEQUENCE [LARGE SCALE GENOMIC DNA]</scope>
    <source>
        <strain evidence="3">ID-206-W2</strain>
    </source>
</reference>
<evidence type="ECO:0000313" key="2">
    <source>
        <dbReference type="EMBL" id="OMJ29792.1"/>
    </source>
</evidence>
<protein>
    <submittedName>
        <fullName evidence="2">Uncharacterized protein</fullName>
    </submittedName>
</protein>
<dbReference type="Proteomes" id="UP000187429">
    <property type="component" value="Unassembled WGS sequence"/>
</dbReference>
<keyword evidence="3" id="KW-1185">Reference proteome</keyword>
<comment type="caution">
    <text evidence="2">The sequence shown here is derived from an EMBL/GenBank/DDBJ whole genome shotgun (WGS) entry which is preliminary data.</text>
</comment>
<evidence type="ECO:0000313" key="3">
    <source>
        <dbReference type="Proteomes" id="UP000187429"/>
    </source>
</evidence>
<dbReference type="EMBL" id="LSSM01000177">
    <property type="protein sequence ID" value="OMJ29792.1"/>
    <property type="molecule type" value="Genomic_DNA"/>
</dbReference>
<accession>A0A1R1YSC3</accession>
<name>A0A1R1YSC3_9FUNG</name>
<proteinExistence type="predicted"/>